<dbReference type="InterPro" id="IPR023780">
    <property type="entry name" value="Chromo_domain"/>
</dbReference>
<dbReference type="RefSeq" id="XP_001269916.1">
    <property type="nucleotide sequence ID" value="XM_001269915.1"/>
</dbReference>
<dbReference type="OrthoDB" id="1918685at2759"/>
<accession>A1CS69</accession>
<feature type="compositionally biased region" description="Polar residues" evidence="4">
    <location>
        <begin position="285"/>
        <end position="308"/>
    </location>
</feature>
<dbReference type="InterPro" id="IPR051219">
    <property type="entry name" value="Heterochromatin_chromo-domain"/>
</dbReference>
<dbReference type="Gene3D" id="2.40.50.40">
    <property type="match status" value="1"/>
</dbReference>
<dbReference type="GeneID" id="4701462"/>
<feature type="region of interest" description="Disordered" evidence="4">
    <location>
        <begin position="97"/>
        <end position="127"/>
    </location>
</feature>
<feature type="compositionally biased region" description="Basic and acidic residues" evidence="4">
    <location>
        <begin position="619"/>
        <end position="632"/>
    </location>
</feature>
<feature type="region of interest" description="Disordered" evidence="4">
    <location>
        <begin position="675"/>
        <end position="694"/>
    </location>
</feature>
<evidence type="ECO:0000256" key="1">
    <source>
        <dbReference type="ARBA" id="ARBA00004123"/>
    </source>
</evidence>
<evidence type="ECO:0000313" key="7">
    <source>
        <dbReference type="Proteomes" id="UP000006701"/>
    </source>
</evidence>
<feature type="region of interest" description="Disordered" evidence="4">
    <location>
        <begin position="243"/>
        <end position="312"/>
    </location>
</feature>
<feature type="region of interest" description="Disordered" evidence="4">
    <location>
        <begin position="140"/>
        <end position="196"/>
    </location>
</feature>
<feature type="compositionally biased region" description="Polar residues" evidence="4">
    <location>
        <begin position="678"/>
        <end position="692"/>
    </location>
</feature>
<dbReference type="STRING" id="344612.A1CS69"/>
<feature type="compositionally biased region" description="Basic and acidic residues" evidence="4">
    <location>
        <begin position="349"/>
        <end position="358"/>
    </location>
</feature>
<feature type="region of interest" description="Disordered" evidence="4">
    <location>
        <begin position="349"/>
        <end position="438"/>
    </location>
</feature>
<dbReference type="GO" id="GO:0006338">
    <property type="term" value="P:chromatin remodeling"/>
    <property type="evidence" value="ECO:0007669"/>
    <property type="project" value="UniProtKB-ARBA"/>
</dbReference>
<evidence type="ECO:0000256" key="3">
    <source>
        <dbReference type="ARBA" id="ARBA00023242"/>
    </source>
</evidence>
<feature type="compositionally biased region" description="Basic residues" evidence="4">
    <location>
        <begin position="101"/>
        <end position="111"/>
    </location>
</feature>
<proteinExistence type="predicted"/>
<dbReference type="KEGG" id="act:ACLA_032250"/>
<feature type="compositionally biased region" description="Polar residues" evidence="4">
    <location>
        <begin position="640"/>
        <end position="652"/>
    </location>
</feature>
<feature type="compositionally biased region" description="Polar residues" evidence="4">
    <location>
        <begin position="152"/>
        <end position="166"/>
    </location>
</feature>
<organism evidence="6 7">
    <name type="scientific">Aspergillus clavatus (strain ATCC 1007 / CBS 513.65 / DSM 816 / NCTC 3887 / NRRL 1 / QM 1276 / 107)</name>
    <dbReference type="NCBI Taxonomy" id="344612"/>
    <lineage>
        <taxon>Eukaryota</taxon>
        <taxon>Fungi</taxon>
        <taxon>Dikarya</taxon>
        <taxon>Ascomycota</taxon>
        <taxon>Pezizomycotina</taxon>
        <taxon>Eurotiomycetes</taxon>
        <taxon>Eurotiomycetidae</taxon>
        <taxon>Eurotiales</taxon>
        <taxon>Aspergillaceae</taxon>
        <taxon>Aspergillus</taxon>
        <taxon>Aspergillus subgen. Fumigati</taxon>
    </lineage>
</organism>
<feature type="region of interest" description="Disordered" evidence="4">
    <location>
        <begin position="1132"/>
        <end position="1200"/>
    </location>
</feature>
<dbReference type="PROSITE" id="PS50013">
    <property type="entry name" value="CHROMO_2"/>
    <property type="match status" value="1"/>
</dbReference>
<comment type="subunit">
    <text evidence="2">Component of the NuA4 histone acetyltransferase complex.</text>
</comment>
<dbReference type="EMBL" id="DS027059">
    <property type="protein sequence ID" value="EAW08490.1"/>
    <property type="molecule type" value="Genomic_DNA"/>
</dbReference>
<gene>
    <name evidence="6" type="ORF">ACLA_032250</name>
</gene>
<dbReference type="eggNOG" id="ENOG502STGS">
    <property type="taxonomic scope" value="Eukaryota"/>
</dbReference>
<dbReference type="SUPFAM" id="SSF54160">
    <property type="entry name" value="Chromo domain-like"/>
    <property type="match status" value="1"/>
</dbReference>
<evidence type="ECO:0000256" key="2">
    <source>
        <dbReference type="ARBA" id="ARBA00011353"/>
    </source>
</evidence>
<dbReference type="AlphaFoldDB" id="A1CS69"/>
<evidence type="ECO:0000313" key="6">
    <source>
        <dbReference type="EMBL" id="EAW08490.1"/>
    </source>
</evidence>
<dbReference type="InterPro" id="IPR000953">
    <property type="entry name" value="Chromo/chromo_shadow_dom"/>
</dbReference>
<dbReference type="CDD" id="cd18966">
    <property type="entry name" value="chromodomain"/>
    <property type="match status" value="1"/>
</dbReference>
<keyword evidence="7" id="KW-1185">Reference proteome</keyword>
<protein>
    <submittedName>
        <fullName evidence="6">Chromo domain protein</fullName>
    </submittedName>
</protein>
<evidence type="ECO:0000256" key="4">
    <source>
        <dbReference type="SAM" id="MobiDB-lite"/>
    </source>
</evidence>
<dbReference type="VEuPathDB" id="FungiDB:ACLA_032250"/>
<feature type="domain" description="Chromo" evidence="5">
    <location>
        <begin position="21"/>
        <end position="79"/>
    </location>
</feature>
<dbReference type="PANTHER" id="PTHR22812">
    <property type="entry name" value="CHROMOBOX PROTEIN"/>
    <property type="match status" value="1"/>
</dbReference>
<dbReference type="OMA" id="WKIMFRP"/>
<feature type="compositionally biased region" description="Basic and acidic residues" evidence="4">
    <location>
        <begin position="404"/>
        <end position="418"/>
    </location>
</feature>
<feature type="compositionally biased region" description="Low complexity" evidence="4">
    <location>
        <begin position="1144"/>
        <end position="1161"/>
    </location>
</feature>
<feature type="compositionally biased region" description="Polar residues" evidence="4">
    <location>
        <begin position="419"/>
        <end position="434"/>
    </location>
</feature>
<evidence type="ECO:0000259" key="5">
    <source>
        <dbReference type="PROSITE" id="PS50013"/>
    </source>
</evidence>
<dbReference type="Pfam" id="PF00385">
    <property type="entry name" value="Chromo"/>
    <property type="match status" value="1"/>
</dbReference>
<sequence>MSDEDDISITSTAPSEQESEYEVETILTELEFDDGIKYLVKWANYPIERCTWEPADSFCADQTLIDWNKKKKAIAEGKRMEFDLDGFEKHLAALEDAREDRKRRRATKRRRLGLEEPQQSPSAAERPLIDIVLAPESSGYAAVSQKGPSADQVPQTPANARSTQPNHRLFPTKQPPPPVSFGTAPAPIRPRRMNSSETPKLFNLSTRWRYEKAKADEPPPDMNKLELFRPSDWPMRSGLTVAKIGPHKVNPPTLASEPNTVRLGPHSVSSPKQGDSGPARLGPHNVSSPNLTELGSSRLGSHDVSSPKQFDPSAARIGLHDVSSPRSLHPASEMLGSHNVSFLNGADETAGKLGEHDVGSPMDLDSEGDAQPQDGGSYASSSPQLRHSPRHESHRSSNLGLRPDIWRSAKQTSDDRSSTRIQGNNWRLDTQSSSRRIEPEDPVIRQLPSRTPGPKAIYTRRHNYFWNPGEIMVDMFYGPDKKEIGPARLCGLSQTSRAKLMTSKKAHRIEARFQHVCNMEEHDILCASVPSNQKYSTGWIEGFDDTEPSIYKIGEELCRNQLVAILYPAHRKQNTILAYSPGSDFAFLDGKMRTPAGVFLHVAVRNELPSFDVITARREEERTQAESRKLESLTRPVRQNAPNLDHPSSTNIEGDRSHPTHIPLISEATSLVRERSKLQSQIPKGDSSNTKPTIIEKPAVPKESLVQSYSLEVQGTTHPSPQGLNNRERVPPVLDPMTQESETHVSSHELENAQLVDEPFLVQPQTHLASEREVSLISAHDTGLTESNTKAENSRPQLSEGPVDLDLFFKEKLGITYDVLATVNGQVKALPTDVFYLMFPLGSEIVQSECKLLEAFLKQHNALTYSSYHPNDWERFARTLNTGIVLAHESFMDYHALPHFRDLTRKHFNFWSVSLTKPLQFASRPSHFQRLFPHGGVILITEDFMVREPDATLIILAWFRDWIKPKFPGNWKIMFRPDVLNWLLQQPEPKDPSKHGVWWAMYALIIQINSVGLEGMPRETLNGTSDEHSESVVISPPNIPLYGSRTEDDDPNIPKGLTQEYRNTDHLAEFFAGWALVHNHCYRRFVIATAMKPLPRWEAWEHLEVRYGAKDFLTRAFKIDYKSIWNKLRSAPEKADHVSDPKSPGQQQQNHTQHPQHPQHPAYTPRTPAAHGPPANAVDVSKVTGFSHTPSRLRYPEPYS</sequence>
<dbReference type="Proteomes" id="UP000006701">
    <property type="component" value="Unassembled WGS sequence"/>
</dbReference>
<dbReference type="GO" id="GO:0005634">
    <property type="term" value="C:nucleus"/>
    <property type="evidence" value="ECO:0007669"/>
    <property type="project" value="UniProtKB-SubCell"/>
</dbReference>
<feature type="region of interest" description="Disordered" evidence="4">
    <location>
        <begin position="619"/>
        <end position="659"/>
    </location>
</feature>
<name>A1CS69_ASPCL</name>
<dbReference type="SMART" id="SM00298">
    <property type="entry name" value="CHROMO"/>
    <property type="match status" value="1"/>
</dbReference>
<keyword evidence="3" id="KW-0539">Nucleus</keyword>
<feature type="region of interest" description="Disordered" evidence="4">
    <location>
        <begin position="1"/>
        <end position="20"/>
    </location>
</feature>
<comment type="subcellular location">
    <subcellularLocation>
        <location evidence="1">Nucleus</location>
    </subcellularLocation>
</comment>
<reference evidence="6 7" key="1">
    <citation type="journal article" date="2008" name="PLoS Genet.">
        <title>Genomic islands in the pathogenic filamentous fungus Aspergillus fumigatus.</title>
        <authorList>
            <person name="Fedorova N.D."/>
            <person name="Khaldi N."/>
            <person name="Joardar V.S."/>
            <person name="Maiti R."/>
            <person name="Amedeo P."/>
            <person name="Anderson M.J."/>
            <person name="Crabtree J."/>
            <person name="Silva J.C."/>
            <person name="Badger J.H."/>
            <person name="Albarraq A."/>
            <person name="Angiuoli S."/>
            <person name="Bussey H."/>
            <person name="Bowyer P."/>
            <person name="Cotty P.J."/>
            <person name="Dyer P.S."/>
            <person name="Egan A."/>
            <person name="Galens K."/>
            <person name="Fraser-Liggett C.M."/>
            <person name="Haas B.J."/>
            <person name="Inman J.M."/>
            <person name="Kent R."/>
            <person name="Lemieux S."/>
            <person name="Malavazi I."/>
            <person name="Orvis J."/>
            <person name="Roemer T."/>
            <person name="Ronning C.M."/>
            <person name="Sundaram J.P."/>
            <person name="Sutton G."/>
            <person name="Turner G."/>
            <person name="Venter J.C."/>
            <person name="White O.R."/>
            <person name="Whitty B.R."/>
            <person name="Youngman P."/>
            <person name="Wolfe K.H."/>
            <person name="Goldman G.H."/>
            <person name="Wortman J.R."/>
            <person name="Jiang B."/>
            <person name="Denning D.W."/>
            <person name="Nierman W.C."/>
        </authorList>
    </citation>
    <scope>NUCLEOTIDE SEQUENCE [LARGE SCALE GENOMIC DNA]</scope>
    <source>
        <strain evidence="7">ATCC 1007 / CBS 513.65 / DSM 816 / NCTC 3887 / NRRL 1</strain>
    </source>
</reference>
<dbReference type="HOGENOM" id="CLU_009138_0_0_1"/>
<dbReference type="InterPro" id="IPR016197">
    <property type="entry name" value="Chromo-like_dom_sf"/>
</dbReference>